<keyword evidence="6 9" id="KW-0408">Iron</keyword>
<evidence type="ECO:0000256" key="3">
    <source>
        <dbReference type="ARBA" id="ARBA00022692"/>
    </source>
</evidence>
<keyword evidence="2 9" id="KW-0349">Heme</keyword>
<keyword evidence="3" id="KW-0812">Transmembrane</keyword>
<gene>
    <name evidence="12" type="ORF">FWILDA_LOCUS11046</name>
</gene>
<comment type="similarity">
    <text evidence="8 9">Belongs to the cytochrome b5 family.</text>
</comment>
<evidence type="ECO:0000256" key="4">
    <source>
        <dbReference type="ARBA" id="ARBA00022723"/>
    </source>
</evidence>
<dbReference type="InterPro" id="IPR018506">
    <property type="entry name" value="Cyt_B5_heme-BS"/>
</dbReference>
<evidence type="ECO:0000313" key="13">
    <source>
        <dbReference type="Proteomes" id="UP001153678"/>
    </source>
</evidence>
<dbReference type="InterPro" id="IPR036400">
    <property type="entry name" value="Cyt_B5-like_heme/steroid_sf"/>
</dbReference>
<dbReference type="GO" id="GO:0046872">
    <property type="term" value="F:metal ion binding"/>
    <property type="evidence" value="ECO:0007669"/>
    <property type="project" value="UniProtKB-UniRule"/>
</dbReference>
<keyword evidence="5" id="KW-1133">Transmembrane helix</keyword>
<accession>A0A9W4WZ77</accession>
<evidence type="ECO:0000256" key="1">
    <source>
        <dbReference type="ARBA" id="ARBA00004370"/>
    </source>
</evidence>
<dbReference type="PRINTS" id="PR00363">
    <property type="entry name" value="CYTOCHROMEB5"/>
</dbReference>
<feature type="region of interest" description="Disordered" evidence="10">
    <location>
        <begin position="78"/>
        <end position="102"/>
    </location>
</feature>
<dbReference type="AlphaFoldDB" id="A0A9W4WZ77"/>
<protein>
    <submittedName>
        <fullName evidence="12">17250_t:CDS:1</fullName>
    </submittedName>
</protein>
<dbReference type="PANTHER" id="PTHR19359">
    <property type="entry name" value="CYTOCHROME B5"/>
    <property type="match status" value="1"/>
</dbReference>
<dbReference type="FunFam" id="3.10.120.10:FF:000002">
    <property type="entry name" value="Cytochrome b5 type B"/>
    <property type="match status" value="1"/>
</dbReference>
<organism evidence="12 13">
    <name type="scientific">Funneliformis geosporum</name>
    <dbReference type="NCBI Taxonomy" id="1117311"/>
    <lineage>
        <taxon>Eukaryota</taxon>
        <taxon>Fungi</taxon>
        <taxon>Fungi incertae sedis</taxon>
        <taxon>Mucoromycota</taxon>
        <taxon>Glomeromycotina</taxon>
        <taxon>Glomeromycetes</taxon>
        <taxon>Glomerales</taxon>
        <taxon>Glomeraceae</taxon>
        <taxon>Funneliformis</taxon>
    </lineage>
</organism>
<dbReference type="InterPro" id="IPR001199">
    <property type="entry name" value="Cyt_B5-like_heme/steroid-bd"/>
</dbReference>
<dbReference type="Pfam" id="PF00173">
    <property type="entry name" value="Cyt-b5"/>
    <property type="match status" value="1"/>
</dbReference>
<evidence type="ECO:0000256" key="2">
    <source>
        <dbReference type="ARBA" id="ARBA00022617"/>
    </source>
</evidence>
<evidence type="ECO:0000259" key="11">
    <source>
        <dbReference type="PROSITE" id="PS50255"/>
    </source>
</evidence>
<dbReference type="PANTHER" id="PTHR19359:SF14">
    <property type="entry name" value="CYTOCHROME B5 A"/>
    <property type="match status" value="1"/>
</dbReference>
<reference evidence="12" key="1">
    <citation type="submission" date="2022-08" db="EMBL/GenBank/DDBJ databases">
        <authorList>
            <person name="Kallberg Y."/>
            <person name="Tangrot J."/>
            <person name="Rosling A."/>
        </authorList>
    </citation>
    <scope>NUCLEOTIDE SEQUENCE</scope>
    <source>
        <strain evidence="12">Wild A</strain>
    </source>
</reference>
<proteinExistence type="inferred from homology"/>
<evidence type="ECO:0000256" key="9">
    <source>
        <dbReference type="RuleBase" id="RU362121"/>
    </source>
</evidence>
<evidence type="ECO:0000256" key="5">
    <source>
        <dbReference type="ARBA" id="ARBA00022989"/>
    </source>
</evidence>
<evidence type="ECO:0000256" key="8">
    <source>
        <dbReference type="ARBA" id="ARBA00038168"/>
    </source>
</evidence>
<evidence type="ECO:0000256" key="7">
    <source>
        <dbReference type="ARBA" id="ARBA00023136"/>
    </source>
</evidence>
<comment type="subcellular location">
    <subcellularLocation>
        <location evidence="1">Membrane</location>
    </subcellularLocation>
</comment>
<dbReference type="Proteomes" id="UP001153678">
    <property type="component" value="Unassembled WGS sequence"/>
</dbReference>
<dbReference type="GO" id="GO:0020037">
    <property type="term" value="F:heme binding"/>
    <property type="evidence" value="ECO:0007669"/>
    <property type="project" value="UniProtKB-UniRule"/>
</dbReference>
<keyword evidence="13" id="KW-1185">Reference proteome</keyword>
<dbReference type="SUPFAM" id="SSF55856">
    <property type="entry name" value="Cytochrome b5-like heme/steroid binding domain"/>
    <property type="match status" value="1"/>
</dbReference>
<evidence type="ECO:0000256" key="6">
    <source>
        <dbReference type="ARBA" id="ARBA00023004"/>
    </source>
</evidence>
<keyword evidence="7" id="KW-0472">Membrane</keyword>
<evidence type="ECO:0000256" key="10">
    <source>
        <dbReference type="SAM" id="MobiDB-lite"/>
    </source>
</evidence>
<keyword evidence="4 9" id="KW-0479">Metal-binding</keyword>
<evidence type="ECO:0000313" key="12">
    <source>
        <dbReference type="EMBL" id="CAI2183374.1"/>
    </source>
</evidence>
<dbReference type="PROSITE" id="PS50255">
    <property type="entry name" value="CYTOCHROME_B5_2"/>
    <property type="match status" value="1"/>
</dbReference>
<sequence>MSEKKLFTLAELAEHNHKKSLYVSIKGKVYDVTKFIDEHPGGEEVLLDEGGSDATEAFEDVGHSDEAHDILKTYEIGELKDGPPIPSQKSQPSYPKPQQPAEPSNIVSYLLPVAVVAAYIVYKYVASE</sequence>
<dbReference type="Gene3D" id="3.10.120.10">
    <property type="entry name" value="Cytochrome b5-like heme/steroid binding domain"/>
    <property type="match status" value="1"/>
</dbReference>
<dbReference type="EMBL" id="CAMKVN010003006">
    <property type="protein sequence ID" value="CAI2183374.1"/>
    <property type="molecule type" value="Genomic_DNA"/>
</dbReference>
<dbReference type="SMART" id="SM01117">
    <property type="entry name" value="Cyt-b5"/>
    <property type="match status" value="1"/>
</dbReference>
<dbReference type="OrthoDB" id="260519at2759"/>
<name>A0A9W4WZ77_9GLOM</name>
<dbReference type="PROSITE" id="PS00191">
    <property type="entry name" value="CYTOCHROME_B5_1"/>
    <property type="match status" value="1"/>
</dbReference>
<comment type="caution">
    <text evidence="12">The sequence shown here is derived from an EMBL/GenBank/DDBJ whole genome shotgun (WGS) entry which is preliminary data.</text>
</comment>
<feature type="domain" description="Cytochrome b5 heme-binding" evidence="11">
    <location>
        <begin position="4"/>
        <end position="80"/>
    </location>
</feature>
<dbReference type="InterPro" id="IPR050668">
    <property type="entry name" value="Cytochrome_b5"/>
</dbReference>
<dbReference type="GO" id="GO:0016020">
    <property type="term" value="C:membrane"/>
    <property type="evidence" value="ECO:0007669"/>
    <property type="project" value="UniProtKB-SubCell"/>
</dbReference>